<sequence>MQMKVRLQAQCLQKCSINSLSVCVSFGQNALKALYLSDVQNGRTNSHIHCMGIYIPSP</sequence>
<dbReference type="EMBL" id="MNCJ02000326">
    <property type="protein sequence ID" value="KAF5781019.1"/>
    <property type="molecule type" value="Genomic_DNA"/>
</dbReference>
<protein>
    <submittedName>
        <fullName evidence="1">Uncharacterized protein</fullName>
    </submittedName>
</protein>
<reference evidence="1" key="1">
    <citation type="journal article" date="2017" name="Nature">
        <title>The sunflower genome provides insights into oil metabolism, flowering and Asterid evolution.</title>
        <authorList>
            <person name="Badouin H."/>
            <person name="Gouzy J."/>
            <person name="Grassa C.J."/>
            <person name="Murat F."/>
            <person name="Staton S.E."/>
            <person name="Cottret L."/>
            <person name="Lelandais-Briere C."/>
            <person name="Owens G.L."/>
            <person name="Carrere S."/>
            <person name="Mayjonade B."/>
            <person name="Legrand L."/>
            <person name="Gill N."/>
            <person name="Kane N.C."/>
            <person name="Bowers J.E."/>
            <person name="Hubner S."/>
            <person name="Bellec A."/>
            <person name="Berard A."/>
            <person name="Berges H."/>
            <person name="Blanchet N."/>
            <person name="Boniface M.C."/>
            <person name="Brunel D."/>
            <person name="Catrice O."/>
            <person name="Chaidir N."/>
            <person name="Claudel C."/>
            <person name="Donnadieu C."/>
            <person name="Faraut T."/>
            <person name="Fievet G."/>
            <person name="Helmstetter N."/>
            <person name="King M."/>
            <person name="Knapp S.J."/>
            <person name="Lai Z."/>
            <person name="Le Paslier M.C."/>
            <person name="Lippi Y."/>
            <person name="Lorenzon L."/>
            <person name="Mandel J.R."/>
            <person name="Marage G."/>
            <person name="Marchand G."/>
            <person name="Marquand E."/>
            <person name="Bret-Mestries E."/>
            <person name="Morien E."/>
            <person name="Nambeesan S."/>
            <person name="Nguyen T."/>
            <person name="Pegot-Espagnet P."/>
            <person name="Pouilly N."/>
            <person name="Raftis F."/>
            <person name="Sallet E."/>
            <person name="Schiex T."/>
            <person name="Thomas J."/>
            <person name="Vandecasteele C."/>
            <person name="Vares D."/>
            <person name="Vear F."/>
            <person name="Vautrin S."/>
            <person name="Crespi M."/>
            <person name="Mangin B."/>
            <person name="Burke J.M."/>
            <person name="Salse J."/>
            <person name="Munos S."/>
            <person name="Vincourt P."/>
            <person name="Rieseberg L.H."/>
            <person name="Langlade N.B."/>
        </authorList>
    </citation>
    <scope>NUCLEOTIDE SEQUENCE</scope>
    <source>
        <tissue evidence="1">Leaves</tissue>
    </source>
</reference>
<gene>
    <name evidence="1" type="ORF">HanXRQr2_Chr11g0478591</name>
</gene>
<proteinExistence type="predicted"/>
<accession>A0A9K3HML3</accession>
<name>A0A9K3HML3_HELAN</name>
<comment type="caution">
    <text evidence="1">The sequence shown here is derived from an EMBL/GenBank/DDBJ whole genome shotgun (WGS) entry which is preliminary data.</text>
</comment>
<keyword evidence="2" id="KW-1185">Reference proteome</keyword>
<dbReference type="AlphaFoldDB" id="A0A9K3HML3"/>
<evidence type="ECO:0000313" key="1">
    <source>
        <dbReference type="EMBL" id="KAF5781019.1"/>
    </source>
</evidence>
<dbReference type="Gramene" id="mRNA:HanXRQr2_Chr11g0478591">
    <property type="protein sequence ID" value="CDS:HanXRQr2_Chr11g0478591.1"/>
    <property type="gene ID" value="HanXRQr2_Chr11g0478591"/>
</dbReference>
<dbReference type="Proteomes" id="UP000215914">
    <property type="component" value="Unassembled WGS sequence"/>
</dbReference>
<evidence type="ECO:0000313" key="2">
    <source>
        <dbReference type="Proteomes" id="UP000215914"/>
    </source>
</evidence>
<organism evidence="1 2">
    <name type="scientific">Helianthus annuus</name>
    <name type="common">Common sunflower</name>
    <dbReference type="NCBI Taxonomy" id="4232"/>
    <lineage>
        <taxon>Eukaryota</taxon>
        <taxon>Viridiplantae</taxon>
        <taxon>Streptophyta</taxon>
        <taxon>Embryophyta</taxon>
        <taxon>Tracheophyta</taxon>
        <taxon>Spermatophyta</taxon>
        <taxon>Magnoliopsida</taxon>
        <taxon>eudicotyledons</taxon>
        <taxon>Gunneridae</taxon>
        <taxon>Pentapetalae</taxon>
        <taxon>asterids</taxon>
        <taxon>campanulids</taxon>
        <taxon>Asterales</taxon>
        <taxon>Asteraceae</taxon>
        <taxon>Asteroideae</taxon>
        <taxon>Heliantheae alliance</taxon>
        <taxon>Heliantheae</taxon>
        <taxon>Helianthus</taxon>
    </lineage>
</organism>
<reference evidence="1" key="2">
    <citation type="submission" date="2020-06" db="EMBL/GenBank/DDBJ databases">
        <title>Helianthus annuus Genome sequencing and assembly Release 2.</title>
        <authorList>
            <person name="Gouzy J."/>
            <person name="Langlade N."/>
            <person name="Munos S."/>
        </authorList>
    </citation>
    <scope>NUCLEOTIDE SEQUENCE</scope>
    <source>
        <tissue evidence="1">Leaves</tissue>
    </source>
</reference>